<dbReference type="EMBL" id="CADCXU010013281">
    <property type="protein sequence ID" value="CAB0003045.1"/>
    <property type="molecule type" value="Genomic_DNA"/>
</dbReference>
<evidence type="ECO:0000256" key="6">
    <source>
        <dbReference type="PIRSR" id="PIRSR000097-3"/>
    </source>
</evidence>
<dbReference type="EMBL" id="CADCXU010013282">
    <property type="protein sequence ID" value="CAB0003049.1"/>
    <property type="molecule type" value="Genomic_DNA"/>
</dbReference>
<organism evidence="9 10">
    <name type="scientific">Nesidiocoris tenuis</name>
    <dbReference type="NCBI Taxonomy" id="355587"/>
    <lineage>
        <taxon>Eukaryota</taxon>
        <taxon>Metazoa</taxon>
        <taxon>Ecdysozoa</taxon>
        <taxon>Arthropoda</taxon>
        <taxon>Hexapoda</taxon>
        <taxon>Insecta</taxon>
        <taxon>Pterygota</taxon>
        <taxon>Neoptera</taxon>
        <taxon>Paraneoptera</taxon>
        <taxon>Hemiptera</taxon>
        <taxon>Heteroptera</taxon>
        <taxon>Panheteroptera</taxon>
        <taxon>Cimicomorpha</taxon>
        <taxon>Miridae</taxon>
        <taxon>Dicyphina</taxon>
        <taxon>Nesidiocoris</taxon>
    </lineage>
</organism>
<name>A0A6H5GHC1_9HEMI</name>
<gene>
    <name evidence="8" type="ORF">NTEN_LOCUS8727</name>
    <name evidence="9" type="ORF">NTEN_LOCUS8731</name>
</gene>
<dbReference type="InterPro" id="IPR020471">
    <property type="entry name" value="AKR"/>
</dbReference>
<sequence length="334" mass="37238">MAKLTPTSTFNGNGGMKMPVIGLGTWQGTNDEMELAVNAALEAGYRHIDTAHVYGNEVGIGNVLRKWFDSGKLKREDIFIVTKCSPSHFRPEHIEKSLDESLKRLQLDYVDMFLAHVPYGVAYPDGKPVPIGQVGLTRLDMNTDLEANWKVMETLVDKKKCKAIGVSNFNKSQVKRILDVARIKPSNNQVELYVYLQQRELVEFCQANGIVVVAFGPIGSPGLLNAAVSRGTDSKEMNIQSPMQDPVVLEIAKRHNKTAAQVLLRFLLQYGIVVIPKSSNAERLRENINIFDFELSSDEYSRLQALEKGEAGRQFGGSGLLKFATEHPEWPHPK</sequence>
<feature type="site" description="Lowers pKa of active site Tyr" evidence="6">
    <location>
        <position position="83"/>
    </location>
</feature>
<dbReference type="InterPro" id="IPR018170">
    <property type="entry name" value="Aldo/ket_reductase_CS"/>
</dbReference>
<evidence type="ECO:0000259" key="7">
    <source>
        <dbReference type="Pfam" id="PF00248"/>
    </source>
</evidence>
<evidence type="ECO:0000256" key="1">
    <source>
        <dbReference type="ARBA" id="ARBA00007905"/>
    </source>
</evidence>
<evidence type="ECO:0000313" key="9">
    <source>
        <dbReference type="EMBL" id="CAB0003049.1"/>
    </source>
</evidence>
<dbReference type="Pfam" id="PF00248">
    <property type="entry name" value="Aldo_ket_red"/>
    <property type="match status" value="1"/>
</dbReference>
<feature type="active site" description="Proton donor" evidence="4">
    <location>
        <position position="54"/>
    </location>
</feature>
<evidence type="ECO:0000256" key="4">
    <source>
        <dbReference type="PIRSR" id="PIRSR000097-1"/>
    </source>
</evidence>
<keyword evidence="3" id="KW-0560">Oxidoreductase</keyword>
<evidence type="ECO:0000256" key="2">
    <source>
        <dbReference type="ARBA" id="ARBA00022857"/>
    </source>
</evidence>
<dbReference type="PROSITE" id="PS00062">
    <property type="entry name" value="ALDOKETO_REDUCTASE_2"/>
    <property type="match status" value="1"/>
</dbReference>
<dbReference type="PANTHER" id="PTHR11732">
    <property type="entry name" value="ALDO/KETO REDUCTASE"/>
    <property type="match status" value="1"/>
</dbReference>
<dbReference type="Gene3D" id="3.20.20.100">
    <property type="entry name" value="NADP-dependent oxidoreductase domain"/>
    <property type="match status" value="1"/>
</dbReference>
<keyword evidence="10" id="KW-1185">Reference proteome</keyword>
<accession>A0A6H5GHC1</accession>
<evidence type="ECO:0000313" key="10">
    <source>
        <dbReference type="Proteomes" id="UP000479000"/>
    </source>
</evidence>
<protein>
    <recommendedName>
        <fullName evidence="7">NADP-dependent oxidoreductase domain-containing protein</fullName>
    </recommendedName>
</protein>
<keyword evidence="2" id="KW-0521">NADP</keyword>
<dbReference type="PIRSF" id="PIRSF000097">
    <property type="entry name" value="AKR"/>
    <property type="match status" value="1"/>
</dbReference>
<dbReference type="Proteomes" id="UP000479000">
    <property type="component" value="Unassembled WGS sequence"/>
</dbReference>
<evidence type="ECO:0000256" key="3">
    <source>
        <dbReference type="ARBA" id="ARBA00023002"/>
    </source>
</evidence>
<evidence type="ECO:0000313" key="8">
    <source>
        <dbReference type="EMBL" id="CAB0003045.1"/>
    </source>
</evidence>
<reference evidence="9 10" key="1">
    <citation type="submission" date="2020-02" db="EMBL/GenBank/DDBJ databases">
        <authorList>
            <person name="Ferguson B K."/>
        </authorList>
    </citation>
    <scope>NUCLEOTIDE SEQUENCE [LARGE SCALE GENOMIC DNA]</scope>
</reference>
<feature type="binding site" evidence="5">
    <location>
        <position position="116"/>
    </location>
    <ligand>
        <name>substrate</name>
    </ligand>
</feature>
<dbReference type="FunFam" id="3.20.20.100:FF:000006">
    <property type="entry name" value="Aldo-keto reductase family 1 member A1"/>
    <property type="match status" value="1"/>
</dbReference>
<dbReference type="AlphaFoldDB" id="A0A6H5GHC1"/>
<dbReference type="PRINTS" id="PR00069">
    <property type="entry name" value="ALDKETRDTASE"/>
</dbReference>
<feature type="domain" description="NADP-dependent oxidoreductase" evidence="7">
    <location>
        <begin position="21"/>
        <end position="307"/>
    </location>
</feature>
<evidence type="ECO:0000256" key="5">
    <source>
        <dbReference type="PIRSR" id="PIRSR000097-2"/>
    </source>
</evidence>
<dbReference type="SUPFAM" id="SSF51430">
    <property type="entry name" value="NAD(P)-linked oxidoreductase"/>
    <property type="match status" value="1"/>
</dbReference>
<dbReference type="PROSITE" id="PS00798">
    <property type="entry name" value="ALDOKETO_REDUCTASE_1"/>
    <property type="match status" value="1"/>
</dbReference>
<proteinExistence type="inferred from homology"/>
<dbReference type="InterPro" id="IPR036812">
    <property type="entry name" value="NAD(P)_OxRdtase_dom_sf"/>
</dbReference>
<dbReference type="PROSITE" id="PS00063">
    <property type="entry name" value="ALDOKETO_REDUCTASE_3"/>
    <property type="match status" value="1"/>
</dbReference>
<comment type="similarity">
    <text evidence="1">Belongs to the aldo/keto reductase family.</text>
</comment>
<dbReference type="GO" id="GO:0016491">
    <property type="term" value="F:oxidoreductase activity"/>
    <property type="evidence" value="ECO:0007669"/>
    <property type="project" value="UniProtKB-KW"/>
</dbReference>
<dbReference type="OrthoDB" id="416253at2759"/>
<dbReference type="InterPro" id="IPR023210">
    <property type="entry name" value="NADP_OxRdtase_dom"/>
</dbReference>